<dbReference type="InterPro" id="IPR011047">
    <property type="entry name" value="Quinoprotein_ADH-like_sf"/>
</dbReference>
<organism evidence="2 4">
    <name type="scientific">Limulus polyphemus</name>
    <name type="common">Atlantic horseshoe crab</name>
    <dbReference type="NCBI Taxonomy" id="6850"/>
    <lineage>
        <taxon>Eukaryota</taxon>
        <taxon>Metazoa</taxon>
        <taxon>Ecdysozoa</taxon>
        <taxon>Arthropoda</taxon>
        <taxon>Chelicerata</taxon>
        <taxon>Merostomata</taxon>
        <taxon>Xiphosura</taxon>
        <taxon>Limulidae</taxon>
        <taxon>Limulus</taxon>
    </lineage>
</organism>
<dbReference type="Gene3D" id="2.130.10.10">
    <property type="entry name" value="YVTN repeat-like/Quinoprotein amine dehydrogenase"/>
    <property type="match status" value="3"/>
</dbReference>
<evidence type="ECO:0000256" key="1">
    <source>
        <dbReference type="PROSITE-ProRule" id="PRU00221"/>
    </source>
</evidence>
<dbReference type="GeneID" id="111088508"/>
<dbReference type="PANTHER" id="PTHR44525:SF1">
    <property type="entry name" value="WD REPEAT-CONTAINING PROTEIN 27"/>
    <property type="match status" value="1"/>
</dbReference>
<dbReference type="RefSeq" id="XP_022254561.1">
    <property type="nucleotide sequence ID" value="XM_022398853.1"/>
</dbReference>
<dbReference type="PANTHER" id="PTHR44525">
    <property type="entry name" value="WD REPEAT-CONTAINING PROTEIN 27"/>
    <property type="match status" value="1"/>
</dbReference>
<dbReference type="SUPFAM" id="SSF50998">
    <property type="entry name" value="Quinoprotein alcohol dehydrogenase-like"/>
    <property type="match status" value="1"/>
</dbReference>
<name>A0ABM1TFA6_LIMPO</name>
<evidence type="ECO:0000313" key="4">
    <source>
        <dbReference type="RefSeq" id="XP_022254562.1"/>
    </source>
</evidence>
<dbReference type="RefSeq" id="XP_022254562.1">
    <property type="nucleotide sequence ID" value="XM_022398854.1"/>
</dbReference>
<evidence type="ECO:0000313" key="2">
    <source>
        <dbReference type="Proteomes" id="UP000694941"/>
    </source>
</evidence>
<dbReference type="InterPro" id="IPR042411">
    <property type="entry name" value="WDR27"/>
</dbReference>
<dbReference type="InterPro" id="IPR036322">
    <property type="entry name" value="WD40_repeat_dom_sf"/>
</dbReference>
<dbReference type="InterPro" id="IPR015943">
    <property type="entry name" value="WD40/YVTN_repeat-like_dom_sf"/>
</dbReference>
<feature type="repeat" description="WD" evidence="1">
    <location>
        <begin position="580"/>
        <end position="621"/>
    </location>
</feature>
<accession>A0ABM1TFA6</accession>
<proteinExistence type="predicted"/>
<keyword evidence="1" id="KW-0853">WD repeat</keyword>
<dbReference type="InterPro" id="IPR001680">
    <property type="entry name" value="WD40_rpt"/>
</dbReference>
<dbReference type="PROSITE" id="PS50294">
    <property type="entry name" value="WD_REPEATS_REGION"/>
    <property type="match status" value="1"/>
</dbReference>
<dbReference type="Proteomes" id="UP000694941">
    <property type="component" value="Unplaced"/>
</dbReference>
<dbReference type="SMART" id="SM00320">
    <property type="entry name" value="WD40"/>
    <property type="match status" value="9"/>
</dbReference>
<dbReference type="Pfam" id="PF00400">
    <property type="entry name" value="WD40"/>
    <property type="match status" value="2"/>
</dbReference>
<sequence>MESVLLSSCHMLWGNHLITGTVIASSSCYVALTINNGQDIGVWNLKVAVKKPLLLVGHHTNITAMSFVTSESASVNLLCSASSDNVILWYMEELEKMTENGQPLKGKVLVSGLGHVSYCCLNRNGSLVALCCARVVLVWSTQTRVNLGKFEDELGGTLLACLFGCYDTVVTVITDRTCKIWDWRTGCILNQMALDGGILSYVVGDEEGQHLISGSTNGILNVYQYNKEFASLKHGLVLDLWKLTREHQRKKLSFMCGRKSSCSIKPQEIGEVIEGHVEAGGCGGESTNFVLALHWITKQQSEISDECQSPIHYLERDDYLVAIATNTSLLIVDLKNHELLGFFDLREKLPVSDPSCASQTVGLLKTAALSVERKENITVYAVLVPLLGEEPWVVKMDLQLSHQDYLNNMFSSLDLNNCEGVDEEQLSFLSSKPPGSGSLLRSELRIKCSKKPQKFRFVSSKNSVLSHPVTFHSKVKSSGYTSTPRTTMFKPKTNTREIYAQDKHNIYNNEKWRRHLNQEIDSGWWVGLKSLELWKTRALPYPAAVSALSITGDGRYLACGLADSSVEILNSDQLNHVRTLTGHNGALTSVHFSHSGKWLVIGSADKSCSVWAWNHSEPLLSLGPSKIHQQGLVTGNNKKCQSTFPAEVHHAQFYYLDQFLLVGCRNVLYMYNYYLDRQKDDVFRYIHPSHSQLVASICIPYVKTVTAVGATNEFHSQLAVCATSIRGLSFIDMNTGQVVREENEIHSRPAHCISLNMGSPSTNQPTSAYNLFLTCAITDGIKLWDVRNRRCVKRLKDHPNTRLPCSASFSPCGTYIATGAENRAIYLYDIRGGHINKLGNYSDVILQVIYSPTNPQLVAATLDGTVYTHKPKEKT</sequence>
<keyword evidence="2" id="KW-1185">Reference proteome</keyword>
<gene>
    <name evidence="3 4" type="primary">LOC111088508</name>
</gene>
<dbReference type="PROSITE" id="PS50082">
    <property type="entry name" value="WD_REPEATS_2"/>
    <property type="match status" value="1"/>
</dbReference>
<evidence type="ECO:0000313" key="3">
    <source>
        <dbReference type="RefSeq" id="XP_022254561.1"/>
    </source>
</evidence>
<protein>
    <submittedName>
        <fullName evidence="3 4">WD repeat-containing protein 27-like isoform X1</fullName>
    </submittedName>
</protein>
<reference evidence="3 4" key="1">
    <citation type="submission" date="2025-05" db="UniProtKB">
        <authorList>
            <consortium name="RefSeq"/>
        </authorList>
    </citation>
    <scope>IDENTIFICATION</scope>
    <source>
        <tissue evidence="3 4">Muscle</tissue>
    </source>
</reference>
<dbReference type="SUPFAM" id="SSF50978">
    <property type="entry name" value="WD40 repeat-like"/>
    <property type="match status" value="1"/>
</dbReference>